<dbReference type="GeneID" id="98163416"/>
<dbReference type="Gene3D" id="3.90.180.10">
    <property type="entry name" value="Medium-chain alcohol dehydrogenases, catalytic domain"/>
    <property type="match status" value="1"/>
</dbReference>
<dbReference type="Gene3D" id="3.40.50.720">
    <property type="entry name" value="NAD(P)-binding Rossmann-like Domain"/>
    <property type="match status" value="1"/>
</dbReference>
<proteinExistence type="predicted"/>
<dbReference type="SUPFAM" id="SSF51735">
    <property type="entry name" value="NAD(P)-binding Rossmann-fold domains"/>
    <property type="match status" value="1"/>
</dbReference>
<reference evidence="2 3" key="1">
    <citation type="submission" date="2024-07" db="EMBL/GenBank/DDBJ databases">
        <title>Section-level genome sequencing and comparative genomics of Aspergillus sections Usti and Cavernicolus.</title>
        <authorList>
            <consortium name="Lawrence Berkeley National Laboratory"/>
            <person name="Nybo J.L."/>
            <person name="Vesth T.C."/>
            <person name="Theobald S."/>
            <person name="Frisvad J.C."/>
            <person name="Larsen T.O."/>
            <person name="Kjaerboelling I."/>
            <person name="Rothschild-Mancinelli K."/>
            <person name="Lyhne E.K."/>
            <person name="Kogle M.E."/>
            <person name="Barry K."/>
            <person name="Clum A."/>
            <person name="Na H."/>
            <person name="Ledsgaard L."/>
            <person name="Lin J."/>
            <person name="Lipzen A."/>
            <person name="Kuo A."/>
            <person name="Riley R."/>
            <person name="Mondo S."/>
            <person name="LaButti K."/>
            <person name="Haridas S."/>
            <person name="Pangalinan J."/>
            <person name="Salamov A.A."/>
            <person name="Simmons B.A."/>
            <person name="Magnuson J.K."/>
            <person name="Chen J."/>
            <person name="Drula E."/>
            <person name="Henrissat B."/>
            <person name="Wiebenga A."/>
            <person name="Lubbers R.J."/>
            <person name="Gomes A.C."/>
            <person name="Macurrencykelacurrency M.R."/>
            <person name="Stajich J."/>
            <person name="Grigoriev I.V."/>
            <person name="Mortensen U.H."/>
            <person name="De vries R.P."/>
            <person name="Baker S.E."/>
            <person name="Andersen M.R."/>
        </authorList>
    </citation>
    <scope>NUCLEOTIDE SEQUENCE [LARGE SCALE GENOMIC DNA]</scope>
    <source>
        <strain evidence="2 3">CBS 756.74</strain>
    </source>
</reference>
<dbReference type="RefSeq" id="XP_070897369.1">
    <property type="nucleotide sequence ID" value="XM_071048252.1"/>
</dbReference>
<dbReference type="SUPFAM" id="SSF50129">
    <property type="entry name" value="GroES-like"/>
    <property type="match status" value="1"/>
</dbReference>
<dbReference type="Proteomes" id="UP001610444">
    <property type="component" value="Unassembled WGS sequence"/>
</dbReference>
<dbReference type="SMART" id="SM00829">
    <property type="entry name" value="PKS_ER"/>
    <property type="match status" value="1"/>
</dbReference>
<dbReference type="PANTHER" id="PTHR44013:SF1">
    <property type="entry name" value="ZINC-TYPE ALCOHOL DEHYDROGENASE-LIKE PROTEIN C16A3.02C"/>
    <property type="match status" value="1"/>
</dbReference>
<protein>
    <recommendedName>
        <fullName evidence="1">Enoyl reductase (ER) domain-containing protein</fullName>
    </recommendedName>
</protein>
<evidence type="ECO:0000313" key="3">
    <source>
        <dbReference type="Proteomes" id="UP001610444"/>
    </source>
</evidence>
<dbReference type="CDD" id="cd08267">
    <property type="entry name" value="MDR1"/>
    <property type="match status" value="1"/>
</dbReference>
<dbReference type="EMBL" id="JBFXLR010000031">
    <property type="protein sequence ID" value="KAL2846785.1"/>
    <property type="molecule type" value="Genomic_DNA"/>
</dbReference>
<comment type="caution">
    <text evidence="2">The sequence shown here is derived from an EMBL/GenBank/DDBJ whole genome shotgun (WGS) entry which is preliminary data.</text>
</comment>
<feature type="domain" description="Enoyl reductase (ER)" evidence="1">
    <location>
        <begin position="19"/>
        <end position="345"/>
    </location>
</feature>
<accession>A0ABR4K3A4</accession>
<sequence length="355" mass="38491">MAIPSVMKAYLYNTTIPNGVLPNLAYDPAARTPPPPSSPSQVLIKVLSTSLNPADCKVPEQSTIFGRVLICSTPASPGLDFSGRVVATHPNHKGEFNPGQLVFGCLARPRTFGATGEYVLCDENDLAILPDGVSIDDAACVGVSIRTAWQSLKYYIKPSSSPSAVGDEQKKVFINGGSGGCGVFAIQFAKMLGCHVTVTCSSRNEKLVRELGADEVIDYTAVDVLQTLKAKGQVFDHAIDHIGTPDNLYSQCHHFLKAGCAYVQVGAGSIMKVVWRTITPRFLGGGRRWFVPLMLENSKEDLLTVVEFLKERKLRVVVDEVFEFGDVIKAYEKLHSGRAKGKIIVHVAKDRVTTP</sequence>
<dbReference type="Pfam" id="PF13602">
    <property type="entry name" value="ADH_zinc_N_2"/>
    <property type="match status" value="1"/>
</dbReference>
<keyword evidence="3" id="KW-1185">Reference proteome</keyword>
<dbReference type="PANTHER" id="PTHR44013">
    <property type="entry name" value="ZINC-TYPE ALCOHOL DEHYDROGENASE-LIKE PROTEIN C16A3.02C"/>
    <property type="match status" value="1"/>
</dbReference>
<dbReference type="Pfam" id="PF08240">
    <property type="entry name" value="ADH_N"/>
    <property type="match status" value="1"/>
</dbReference>
<dbReference type="InterPro" id="IPR052733">
    <property type="entry name" value="Chloroplast_QOR"/>
</dbReference>
<dbReference type="InterPro" id="IPR011032">
    <property type="entry name" value="GroES-like_sf"/>
</dbReference>
<organism evidence="2 3">
    <name type="scientific">Aspergillus pseudodeflectus</name>
    <dbReference type="NCBI Taxonomy" id="176178"/>
    <lineage>
        <taxon>Eukaryota</taxon>
        <taxon>Fungi</taxon>
        <taxon>Dikarya</taxon>
        <taxon>Ascomycota</taxon>
        <taxon>Pezizomycotina</taxon>
        <taxon>Eurotiomycetes</taxon>
        <taxon>Eurotiomycetidae</taxon>
        <taxon>Eurotiales</taxon>
        <taxon>Aspergillaceae</taxon>
        <taxon>Aspergillus</taxon>
        <taxon>Aspergillus subgen. Nidulantes</taxon>
    </lineage>
</organism>
<dbReference type="InterPro" id="IPR036291">
    <property type="entry name" value="NAD(P)-bd_dom_sf"/>
</dbReference>
<dbReference type="InterPro" id="IPR020843">
    <property type="entry name" value="ER"/>
</dbReference>
<gene>
    <name evidence="2" type="ORF">BJX68DRAFT_277011</name>
</gene>
<evidence type="ECO:0000313" key="2">
    <source>
        <dbReference type="EMBL" id="KAL2846785.1"/>
    </source>
</evidence>
<evidence type="ECO:0000259" key="1">
    <source>
        <dbReference type="SMART" id="SM00829"/>
    </source>
</evidence>
<dbReference type="InterPro" id="IPR013154">
    <property type="entry name" value="ADH-like_N"/>
</dbReference>
<name>A0ABR4K3A4_9EURO</name>